<gene>
    <name evidence="3" type="ORF">A8806_113152</name>
</gene>
<name>A0A2Y9BNK5_9FIRM</name>
<dbReference type="AlphaFoldDB" id="A0A2Y9BNK5"/>
<evidence type="ECO:0000313" key="4">
    <source>
        <dbReference type="Proteomes" id="UP000245845"/>
    </source>
</evidence>
<dbReference type="Gene3D" id="3.40.50.1820">
    <property type="entry name" value="alpha/beta hydrolase"/>
    <property type="match status" value="1"/>
</dbReference>
<dbReference type="GO" id="GO:0016787">
    <property type="term" value="F:hydrolase activity"/>
    <property type="evidence" value="ECO:0007669"/>
    <property type="project" value="UniProtKB-KW"/>
</dbReference>
<proteinExistence type="predicted"/>
<dbReference type="EMBL" id="QGDL01000013">
    <property type="protein sequence ID" value="PWJ23718.1"/>
    <property type="molecule type" value="Genomic_DNA"/>
</dbReference>
<evidence type="ECO:0000313" key="3">
    <source>
        <dbReference type="EMBL" id="PWJ23718.1"/>
    </source>
</evidence>
<evidence type="ECO:0000256" key="1">
    <source>
        <dbReference type="ARBA" id="ARBA00022801"/>
    </source>
</evidence>
<dbReference type="Pfam" id="PF20434">
    <property type="entry name" value="BD-FAE"/>
    <property type="match status" value="1"/>
</dbReference>
<dbReference type="InterPro" id="IPR029058">
    <property type="entry name" value="AB_hydrolase_fold"/>
</dbReference>
<dbReference type="InterPro" id="IPR049492">
    <property type="entry name" value="BD-FAE-like_dom"/>
</dbReference>
<organism evidence="3 4">
    <name type="scientific">Faecalicatena orotica</name>
    <dbReference type="NCBI Taxonomy" id="1544"/>
    <lineage>
        <taxon>Bacteria</taxon>
        <taxon>Bacillati</taxon>
        <taxon>Bacillota</taxon>
        <taxon>Clostridia</taxon>
        <taxon>Lachnospirales</taxon>
        <taxon>Lachnospiraceae</taxon>
        <taxon>Faecalicatena</taxon>
    </lineage>
</organism>
<sequence>MLTEKIKLYEDRDNVTLTTYVTAEEGEMRQQGKRPAILICPGGGYFSCSDREAEPVALRFVSMGYHAFVLRYSTYDDGKNTFPDLSRPVVPKEDTKHPAPVRDIGKAMLYIREHAKKWLVDMERVAVCGFSAGAHNSAMYSVYWNSPLLTEYFGVEANMLKPAAIILGYTLSDYTFMEKFEMNEMDTAFFKGSNTAYLGEPEPSEEKLREVSPALNVTEHTPPTFLWATSADAMVPVQHSLRMAHALADQKVPFELHIFEEGDHGLSLATQATAISKKMINKDASKWIELAECWLEKRFALDLPEKTEFERMMELQQH</sequence>
<comment type="caution">
    <text evidence="3">The sequence shown here is derived from an EMBL/GenBank/DDBJ whole genome shotgun (WGS) entry which is preliminary data.</text>
</comment>
<dbReference type="SUPFAM" id="SSF53474">
    <property type="entry name" value="alpha/beta-Hydrolases"/>
    <property type="match status" value="1"/>
</dbReference>
<dbReference type="PANTHER" id="PTHR48081:SF6">
    <property type="entry name" value="PEPTIDASE S9 PROLYL OLIGOPEPTIDASE CATALYTIC DOMAIN-CONTAINING PROTEIN"/>
    <property type="match status" value="1"/>
</dbReference>
<dbReference type="InterPro" id="IPR050300">
    <property type="entry name" value="GDXG_lipolytic_enzyme"/>
</dbReference>
<dbReference type="PANTHER" id="PTHR48081">
    <property type="entry name" value="AB HYDROLASE SUPERFAMILY PROTEIN C4A8.06C"/>
    <property type="match status" value="1"/>
</dbReference>
<keyword evidence="1" id="KW-0378">Hydrolase</keyword>
<protein>
    <submittedName>
        <fullName evidence="3">Acetyl esterase/lipase</fullName>
    </submittedName>
</protein>
<dbReference type="Proteomes" id="UP000245845">
    <property type="component" value="Unassembled WGS sequence"/>
</dbReference>
<feature type="domain" description="BD-FAE-like" evidence="2">
    <location>
        <begin position="93"/>
        <end position="247"/>
    </location>
</feature>
<accession>A0A2Y9BNK5</accession>
<evidence type="ECO:0000259" key="2">
    <source>
        <dbReference type="Pfam" id="PF20434"/>
    </source>
</evidence>
<keyword evidence="4" id="KW-1185">Reference proteome</keyword>
<reference evidence="3 4" key="1">
    <citation type="submission" date="2018-05" db="EMBL/GenBank/DDBJ databases">
        <title>The Hungate 1000. A catalogue of reference genomes from the rumen microbiome.</title>
        <authorList>
            <person name="Kelly W."/>
        </authorList>
    </citation>
    <scope>NUCLEOTIDE SEQUENCE [LARGE SCALE GENOMIC DNA]</scope>
    <source>
        <strain evidence="3 4">NLAE-zl-C242</strain>
    </source>
</reference>
<dbReference type="OrthoDB" id="9794725at2"/>
<dbReference type="RefSeq" id="WP_109732895.1">
    <property type="nucleotide sequence ID" value="NZ_BAAACK010000005.1"/>
</dbReference>